<evidence type="ECO:0000256" key="2">
    <source>
        <dbReference type="PROSITE-ProRule" id="PRU00244"/>
    </source>
</evidence>
<dbReference type="CDD" id="cd01948">
    <property type="entry name" value="EAL"/>
    <property type="match status" value="1"/>
</dbReference>
<proteinExistence type="predicted"/>
<dbReference type="InterPro" id="IPR043128">
    <property type="entry name" value="Rev_trsase/Diguanyl_cyclase"/>
</dbReference>
<dbReference type="NCBIfam" id="TIGR00254">
    <property type="entry name" value="GGDEF"/>
    <property type="match status" value="1"/>
</dbReference>
<name>A0A0C6P451_BORBO</name>
<reference evidence="6 7" key="1">
    <citation type="journal article" date="2012" name="BMC Genomics">
        <title>Comparative genomics of the classical Bordetella subspecies: the evolution and exchange of virulence-associated diversity amongst closely related pathogens.</title>
        <authorList>
            <person name="Park J."/>
            <person name="Zhang Y."/>
            <person name="Buboltz A.M."/>
            <person name="Zhang X."/>
            <person name="Schuster S.C."/>
            <person name="Ahuja U."/>
            <person name="Liu M."/>
            <person name="Miller J.F."/>
            <person name="Sebaihia M."/>
            <person name="Bentley S.D."/>
            <person name="Parkhill J."/>
            <person name="Harvill E.T."/>
        </authorList>
    </citation>
    <scope>NUCLEOTIDE SEQUENCE [LARGE SCALE GENOMIC DNA]</scope>
    <source>
        <strain evidence="6 7">253</strain>
    </source>
</reference>
<organism evidence="6 7">
    <name type="scientific">Bordetella bronchiseptica 253</name>
    <dbReference type="NCBI Taxonomy" id="568707"/>
    <lineage>
        <taxon>Bacteria</taxon>
        <taxon>Pseudomonadati</taxon>
        <taxon>Pseudomonadota</taxon>
        <taxon>Betaproteobacteria</taxon>
        <taxon>Burkholderiales</taxon>
        <taxon>Alcaligenaceae</taxon>
        <taxon>Bordetella</taxon>
    </lineage>
</organism>
<dbReference type="HOGENOM" id="CLU_000445_70_49_4"/>
<feature type="transmembrane region" description="Helical" evidence="2">
    <location>
        <begin position="6"/>
        <end position="30"/>
    </location>
</feature>
<dbReference type="SUPFAM" id="SSF141868">
    <property type="entry name" value="EAL domain-like"/>
    <property type="match status" value="1"/>
</dbReference>
<evidence type="ECO:0000259" key="4">
    <source>
        <dbReference type="PROSITE" id="PS50887"/>
    </source>
</evidence>
<feature type="transmembrane region" description="Helical" evidence="2">
    <location>
        <begin position="72"/>
        <end position="95"/>
    </location>
</feature>
<dbReference type="PANTHER" id="PTHR44757:SF2">
    <property type="entry name" value="BIOFILM ARCHITECTURE MAINTENANCE PROTEIN MBAA"/>
    <property type="match status" value="1"/>
</dbReference>
<feature type="transmembrane region" description="Helical" evidence="2">
    <location>
        <begin position="140"/>
        <end position="160"/>
    </location>
</feature>
<evidence type="ECO:0000313" key="7">
    <source>
        <dbReference type="Proteomes" id="UP000007564"/>
    </source>
</evidence>
<dbReference type="Pfam" id="PF00990">
    <property type="entry name" value="GGDEF"/>
    <property type="match status" value="1"/>
</dbReference>
<dbReference type="InterPro" id="IPR035919">
    <property type="entry name" value="EAL_sf"/>
</dbReference>
<dbReference type="InterPro" id="IPR005330">
    <property type="entry name" value="MHYT_dom"/>
</dbReference>
<protein>
    <submittedName>
        <fullName evidence="6">Probable signalling protein</fullName>
    </submittedName>
</protein>
<feature type="transmembrane region" description="Helical" evidence="2">
    <location>
        <begin position="172"/>
        <end position="193"/>
    </location>
</feature>
<dbReference type="InterPro" id="IPR000160">
    <property type="entry name" value="GGDEF_dom"/>
</dbReference>
<dbReference type="PROSITE" id="PS50883">
    <property type="entry name" value="EAL"/>
    <property type="match status" value="1"/>
</dbReference>
<comment type="catalytic activity">
    <reaction evidence="1">
        <text>3',3'-c-di-GMP + H2O = 5'-phosphoguanylyl(3'-&gt;5')guanosine + H(+)</text>
        <dbReference type="Rhea" id="RHEA:24902"/>
        <dbReference type="ChEBI" id="CHEBI:15377"/>
        <dbReference type="ChEBI" id="CHEBI:15378"/>
        <dbReference type="ChEBI" id="CHEBI:58754"/>
        <dbReference type="ChEBI" id="CHEBI:58805"/>
        <dbReference type="EC" id="3.1.4.52"/>
    </reaction>
    <physiologicalReaction direction="left-to-right" evidence="1">
        <dbReference type="Rhea" id="RHEA:24903"/>
    </physiologicalReaction>
</comment>
<dbReference type="OrthoDB" id="9813903at2"/>
<dbReference type="RefSeq" id="WP_015063994.1">
    <property type="nucleotide sequence ID" value="NC_019382.1"/>
</dbReference>
<feature type="domain" description="GGDEF" evidence="4">
    <location>
        <begin position="293"/>
        <end position="426"/>
    </location>
</feature>
<feature type="transmembrane region" description="Helical" evidence="2">
    <location>
        <begin position="107"/>
        <end position="128"/>
    </location>
</feature>
<dbReference type="Gene3D" id="3.30.70.270">
    <property type="match status" value="1"/>
</dbReference>
<evidence type="ECO:0000259" key="5">
    <source>
        <dbReference type="PROSITE" id="PS50924"/>
    </source>
</evidence>
<dbReference type="GO" id="GO:0016020">
    <property type="term" value="C:membrane"/>
    <property type="evidence" value="ECO:0007669"/>
    <property type="project" value="UniProtKB-UniRule"/>
</dbReference>
<dbReference type="Pfam" id="PF03707">
    <property type="entry name" value="MHYT"/>
    <property type="match status" value="3"/>
</dbReference>
<dbReference type="GO" id="GO:0071732">
    <property type="term" value="P:cellular response to nitric oxide"/>
    <property type="evidence" value="ECO:0007669"/>
    <property type="project" value="UniProtKB-ARBA"/>
</dbReference>
<dbReference type="GO" id="GO:0071111">
    <property type="term" value="F:cyclic-guanylate-specific phosphodiesterase activity"/>
    <property type="evidence" value="ECO:0007669"/>
    <property type="project" value="UniProtKB-EC"/>
</dbReference>
<dbReference type="FunFam" id="3.20.20.450:FF:000001">
    <property type="entry name" value="Cyclic di-GMP phosphodiesterase yahA"/>
    <property type="match status" value="1"/>
</dbReference>
<dbReference type="Pfam" id="PF00563">
    <property type="entry name" value="EAL"/>
    <property type="match status" value="1"/>
</dbReference>
<keyword evidence="2" id="KW-1133">Transmembrane helix</keyword>
<keyword evidence="2" id="KW-0472">Membrane</keyword>
<evidence type="ECO:0000256" key="1">
    <source>
        <dbReference type="ARBA" id="ARBA00051114"/>
    </source>
</evidence>
<dbReference type="FunFam" id="3.30.70.270:FF:000001">
    <property type="entry name" value="Diguanylate cyclase domain protein"/>
    <property type="match status" value="1"/>
</dbReference>
<dbReference type="InterPro" id="IPR029787">
    <property type="entry name" value="Nucleotide_cyclase"/>
</dbReference>
<gene>
    <name evidence="6" type="ORF">BN112_1120</name>
</gene>
<dbReference type="InterPro" id="IPR052155">
    <property type="entry name" value="Biofilm_reg_signaling"/>
</dbReference>
<keyword evidence="2" id="KW-0812">Transmembrane</keyword>
<dbReference type="SUPFAM" id="SSF55073">
    <property type="entry name" value="Nucleotide cyclase"/>
    <property type="match status" value="1"/>
</dbReference>
<dbReference type="PROSITE" id="PS50924">
    <property type="entry name" value="MHYT"/>
    <property type="match status" value="1"/>
</dbReference>
<dbReference type="SMART" id="SM00052">
    <property type="entry name" value="EAL"/>
    <property type="match status" value="1"/>
</dbReference>
<evidence type="ECO:0000313" key="6">
    <source>
        <dbReference type="EMBL" id="CCJ53038.1"/>
    </source>
</evidence>
<dbReference type="Proteomes" id="UP000007564">
    <property type="component" value="Chromosome"/>
</dbReference>
<feature type="domain" description="EAL" evidence="3">
    <location>
        <begin position="435"/>
        <end position="689"/>
    </location>
</feature>
<dbReference type="EMBL" id="HE965806">
    <property type="protein sequence ID" value="CCJ53038.1"/>
    <property type="molecule type" value="Genomic_DNA"/>
</dbReference>
<feature type="transmembrane region" description="Helical" evidence="2">
    <location>
        <begin position="42"/>
        <end position="66"/>
    </location>
</feature>
<dbReference type="SMART" id="SM00267">
    <property type="entry name" value="GGDEF"/>
    <property type="match status" value="1"/>
</dbReference>
<dbReference type="PANTHER" id="PTHR44757">
    <property type="entry name" value="DIGUANYLATE CYCLASE DGCP"/>
    <property type="match status" value="1"/>
</dbReference>
<dbReference type="CDD" id="cd01949">
    <property type="entry name" value="GGDEF"/>
    <property type="match status" value="1"/>
</dbReference>
<dbReference type="KEGG" id="bbh:BN112_1120"/>
<dbReference type="Gene3D" id="3.20.20.450">
    <property type="entry name" value="EAL domain"/>
    <property type="match status" value="1"/>
</dbReference>
<sequence length="691" mass="73608">MLVGNYDATLVLTSLFVAILASYTALGMAGRVAASRGVAARVWLGGGAFAMGLGIWSMHFIGMLAFSLPIPLGYDVALTVASMALAVACSAFALWVVTRATLPWRRLAGAAALMGTGIAAMHYTGMAAMRMHPAIEYSPALFMLSVAVAIVASGAALWITHALRHNRPGAPAYRICAAIVMGLAIVGMHYTGMAAANFPQGSVCMAANSGISAGWLAVSTAAVTLAVLAVALVVAVLDTRLETRTSALNASLAQANEELVQMALHDTLTKLPNRALLDERLKQAIIRATAAGRGFSLLFIDLDGFKAINDAYGHGAGDLLLVEMAQRIKRAMRPQDCVARLGGDEFVVLADLPDPNDAAGLAERLIDTLTVPAEVQGHEVSVAASIGIALFPGDGADASTLLAHADAAMYHAKRLSQTHRVSFFEPSMNENALEQLQLLQDLRLALPRNQLELHYQPKFVAPAGPVVGAEALLRWNHPTRGVIGPTVFIPIAERTGLIFSIGAWVLDEACRQMRQWRDMGHADWTVAVNLSSLQFSQPDLIDSIRATLARHDLPPRCLAIEITESTAMRDAEASLTVLRELAELGVSISIDDFGTGYSSLLYLKRLPATELKIDRGFVNQLEHDNEDAAIVSAIIALGQKLNLKIVAEGVETLAQQSFLTEMGCDSLQGFLLGRPLPAAEFLAHTLQPQPA</sequence>
<evidence type="ECO:0000259" key="3">
    <source>
        <dbReference type="PROSITE" id="PS50883"/>
    </source>
</evidence>
<feature type="domain" description="MHYT" evidence="5">
    <location>
        <begin position="6"/>
        <end position="199"/>
    </location>
</feature>
<feature type="transmembrane region" description="Helical" evidence="2">
    <location>
        <begin position="213"/>
        <end position="237"/>
    </location>
</feature>
<dbReference type="AlphaFoldDB" id="A0A0C6P451"/>
<dbReference type="InterPro" id="IPR001633">
    <property type="entry name" value="EAL_dom"/>
</dbReference>
<dbReference type="PROSITE" id="PS50887">
    <property type="entry name" value="GGDEF"/>
    <property type="match status" value="1"/>
</dbReference>
<accession>A0A0C6P451</accession>